<evidence type="ECO:0000256" key="1">
    <source>
        <dbReference type="SAM" id="MobiDB-lite"/>
    </source>
</evidence>
<evidence type="ECO:0000256" key="2">
    <source>
        <dbReference type="SAM" id="Phobius"/>
    </source>
</evidence>
<evidence type="ECO:0000313" key="3">
    <source>
        <dbReference type="EMBL" id="KAJ8783508.1"/>
    </source>
</evidence>
<keyword evidence="4" id="KW-1185">Reference proteome</keyword>
<sequence>RRPRRAPQEDRGVPAIAVIASSWVTFSLVPLSMSWRQHLPGAPWQPRPAAGVRPAFSQPLGLCFQPVNSASQGLSEGTREAGSLDMTLALGQSLQGSVVLFLQSANLQPDQEMEEEEAKLNEDHRSSLHLRGSSAGCPLKPPPRAKESSASDSLRGRPPGEGGREARRGEPPGNTKPMRRRHAPTSEKTECAGRCAPPPPLQAADFTPNMVPPEDEHGPRPQAGQMQDMPNRNAHTCSAAQESSERHDPKWPKPGLSSAHPRTDGK</sequence>
<accession>A0AB34GW69</accession>
<name>A0AB34GW69_ESCRO</name>
<evidence type="ECO:0000313" key="4">
    <source>
        <dbReference type="Proteomes" id="UP001159641"/>
    </source>
</evidence>
<feature type="region of interest" description="Disordered" evidence="1">
    <location>
        <begin position="109"/>
        <end position="266"/>
    </location>
</feature>
<dbReference type="Proteomes" id="UP001159641">
    <property type="component" value="Unassembled WGS sequence"/>
</dbReference>
<keyword evidence="2" id="KW-0472">Membrane</keyword>
<keyword evidence="2" id="KW-0812">Transmembrane</keyword>
<keyword evidence="2" id="KW-1133">Transmembrane helix</keyword>
<organism evidence="3 4">
    <name type="scientific">Eschrichtius robustus</name>
    <name type="common">California gray whale</name>
    <name type="synonym">Eschrichtius gibbosus</name>
    <dbReference type="NCBI Taxonomy" id="9764"/>
    <lineage>
        <taxon>Eukaryota</taxon>
        <taxon>Metazoa</taxon>
        <taxon>Chordata</taxon>
        <taxon>Craniata</taxon>
        <taxon>Vertebrata</taxon>
        <taxon>Euteleostomi</taxon>
        <taxon>Mammalia</taxon>
        <taxon>Eutheria</taxon>
        <taxon>Laurasiatheria</taxon>
        <taxon>Artiodactyla</taxon>
        <taxon>Whippomorpha</taxon>
        <taxon>Cetacea</taxon>
        <taxon>Mysticeti</taxon>
        <taxon>Eschrichtiidae</taxon>
        <taxon>Eschrichtius</taxon>
    </lineage>
</organism>
<dbReference type="AlphaFoldDB" id="A0AB34GW69"/>
<feature type="non-terminal residue" evidence="3">
    <location>
        <position position="1"/>
    </location>
</feature>
<reference evidence="3 4" key="1">
    <citation type="submission" date="2022-11" db="EMBL/GenBank/DDBJ databases">
        <title>Whole genome sequence of Eschrichtius robustus ER-17-0199.</title>
        <authorList>
            <person name="Bruniche-Olsen A."/>
            <person name="Black A.N."/>
            <person name="Fields C.J."/>
            <person name="Walden K."/>
            <person name="Dewoody J.A."/>
        </authorList>
    </citation>
    <scope>NUCLEOTIDE SEQUENCE [LARGE SCALE GENOMIC DNA]</scope>
    <source>
        <strain evidence="3">ER-17-0199</strain>
        <tissue evidence="3">Blubber</tissue>
    </source>
</reference>
<gene>
    <name evidence="3" type="ORF">J1605_009213</name>
</gene>
<proteinExistence type="predicted"/>
<feature type="transmembrane region" description="Helical" evidence="2">
    <location>
        <begin position="12"/>
        <end position="33"/>
    </location>
</feature>
<protein>
    <submittedName>
        <fullName evidence="3">Uncharacterized protein</fullName>
    </submittedName>
</protein>
<dbReference type="EMBL" id="JAIQCJ010002084">
    <property type="protein sequence ID" value="KAJ8783508.1"/>
    <property type="molecule type" value="Genomic_DNA"/>
</dbReference>
<comment type="caution">
    <text evidence="3">The sequence shown here is derived from an EMBL/GenBank/DDBJ whole genome shotgun (WGS) entry which is preliminary data.</text>
</comment>
<feature type="compositionally biased region" description="Polar residues" evidence="1">
    <location>
        <begin position="224"/>
        <end position="242"/>
    </location>
</feature>